<gene>
    <name evidence="1" type="ORF">HYPSUDRAFT_214378</name>
</gene>
<reference evidence="2" key="1">
    <citation type="submission" date="2014-04" db="EMBL/GenBank/DDBJ databases">
        <title>Evolutionary Origins and Diversification of the Mycorrhizal Mutualists.</title>
        <authorList>
            <consortium name="DOE Joint Genome Institute"/>
            <consortium name="Mycorrhizal Genomics Consortium"/>
            <person name="Kohler A."/>
            <person name="Kuo A."/>
            <person name="Nagy L.G."/>
            <person name="Floudas D."/>
            <person name="Copeland A."/>
            <person name="Barry K.W."/>
            <person name="Cichocki N."/>
            <person name="Veneault-Fourrey C."/>
            <person name="LaButti K."/>
            <person name="Lindquist E.A."/>
            <person name="Lipzen A."/>
            <person name="Lundell T."/>
            <person name="Morin E."/>
            <person name="Murat C."/>
            <person name="Riley R."/>
            <person name="Ohm R."/>
            <person name="Sun H."/>
            <person name="Tunlid A."/>
            <person name="Henrissat B."/>
            <person name="Grigoriev I.V."/>
            <person name="Hibbett D.S."/>
            <person name="Martin F."/>
        </authorList>
    </citation>
    <scope>NUCLEOTIDE SEQUENCE [LARGE SCALE GENOMIC DNA]</scope>
    <source>
        <strain evidence="2">FD-334 SS-4</strain>
    </source>
</reference>
<dbReference type="EMBL" id="KN817535">
    <property type="protein sequence ID" value="KJA24817.1"/>
    <property type="molecule type" value="Genomic_DNA"/>
</dbReference>
<dbReference type="PANTHER" id="PTHR38926">
    <property type="entry name" value="F-BOX DOMAIN CONTAINING PROTEIN, EXPRESSED"/>
    <property type="match status" value="1"/>
</dbReference>
<keyword evidence="2" id="KW-1185">Reference proteome</keyword>
<dbReference type="Gene3D" id="1.20.1280.50">
    <property type="match status" value="1"/>
</dbReference>
<protein>
    <recommendedName>
        <fullName evidence="3">F-box domain-containing protein</fullName>
    </recommendedName>
</protein>
<accession>A0A0D2LC56</accession>
<proteinExistence type="predicted"/>
<evidence type="ECO:0000313" key="1">
    <source>
        <dbReference type="EMBL" id="KJA24817.1"/>
    </source>
</evidence>
<organism evidence="1 2">
    <name type="scientific">Hypholoma sublateritium (strain FD-334 SS-4)</name>
    <dbReference type="NCBI Taxonomy" id="945553"/>
    <lineage>
        <taxon>Eukaryota</taxon>
        <taxon>Fungi</taxon>
        <taxon>Dikarya</taxon>
        <taxon>Basidiomycota</taxon>
        <taxon>Agaricomycotina</taxon>
        <taxon>Agaricomycetes</taxon>
        <taxon>Agaricomycetidae</taxon>
        <taxon>Agaricales</taxon>
        <taxon>Agaricineae</taxon>
        <taxon>Strophariaceae</taxon>
        <taxon>Hypholoma</taxon>
    </lineage>
</organism>
<name>A0A0D2LC56_HYPSF</name>
<dbReference type="Proteomes" id="UP000054270">
    <property type="component" value="Unassembled WGS sequence"/>
</dbReference>
<dbReference type="SUPFAM" id="SSF52047">
    <property type="entry name" value="RNI-like"/>
    <property type="match status" value="1"/>
</dbReference>
<dbReference type="PANTHER" id="PTHR38926:SF72">
    <property type="entry name" value="IM:7136021-RELATED"/>
    <property type="match status" value="1"/>
</dbReference>
<evidence type="ECO:0008006" key="3">
    <source>
        <dbReference type="Google" id="ProtNLM"/>
    </source>
</evidence>
<dbReference type="Gene3D" id="3.80.10.10">
    <property type="entry name" value="Ribonuclease Inhibitor"/>
    <property type="match status" value="1"/>
</dbReference>
<dbReference type="OrthoDB" id="2979028at2759"/>
<dbReference type="InterPro" id="IPR032675">
    <property type="entry name" value="LRR_dom_sf"/>
</dbReference>
<sequence length="1425" mass="160383">MPLTRTTSPIYNLNRDILWYIFEINADMFAHADALEITRKTSQVCRSWRVILLGASQLWARLIDLDTLPTRKTHWRDKVFRRGRAAPLWIKGVNLTGKSNAKVLSLFFLDLLGNNWHRIQVLVVHMPVPCPMQRWAPLFSPAPHLETFNLNLYSVRPINAAIQHEFARADLFSRDAPKLRSLSIKSMRFDLTAPWWKQLRTLELTAIPTVRGVLDILSAVPSLERLRIDNIGAAVHDDSLPLSPITTLPNLEHLTLTVNIEMIILLLDSLQLPLSCTFVLSPKEQYQVDIAALSIFVQRYLTCTVGQPKVSLYRSVQGPIRPRPFPASNDLDFKCRVNPMPQVQISTRRTEKTLPSVSRTVEYAIWINIDSREIVAPFIALMQAFPSVETLAVDEPVLCFLNDIHRSHKPTSGEPNVLFPFLRTLQLRTVSVSYSRAGAEGNVARFVHAQGKGWHPLEVLDLTQCQPNIWPDLRFLEQVNGLKVIWKFGRCGEQFTTPIMTLNPSSAPIHRLNHDILLHILKMNGDMFSYKNALNTTRITSQVCHHWRKFMLETPSLWAKLIDLDRIAKRGQHMWRNELVKRSGAALLWIRAEEISFISSSKLFDNMERFFFDLIGENWPRIQKLVAKISVHNVHPTWWTPIFLPAPYLHTFNVTFWRRSYTWGSPEEWLSAPLFAGHAPKLRTFVPRCYIIDVRAPWLHNLHSLTLSRDDDYTVGGLLAILSATHNLQELDISSAVDKEIPPDCSLYLHPADYRNPRPPQEPQRLISPLSRYVRRYFQSHPPTKLSLSLYDYLGFGFSLIDLTSPKDYKLNLAVPHVIGLNVLEFSAFSSVTELEFEFDMKDSQYPCLIPFLTSLPALTTIHANSKTLAYLTEIQNDLYATEHKTILFPLLTIIKFNMRVFGFWNRQYHRVSNETAAFIMSRICLGRPIATLDLTMSWDLLSAPDLDSVEEFRGLMVRYGLREVKGIFEYVCGSEHIPVFRAQVRPVTVPPCLQSLWCLTDASRSITPLTVRTPPHSHPISIPIPSFPSHCRFALARPPFRTKLVHAHASAPSNYVPSRASSFPLCVADSSFLSLKDDPQHHLRMSLSPQIPVLYSFHQPNVIFRDLPCWRTVERPTAAALLSAGYTSPLKRRTAQIPPPTPVVSRRPPARTLCAAFMHGDGPAMPFTGIGASPSIRDIVLAPLQDCAAWSATTARAMRLVSSSAYTLYMLPRFPSVHPCTTQLASLAGSLGTAYVRATPGALHVQLRGRVDISPSTYHTARLVAAAYLAGKREIKLLNVTVATRRVPAAARPERSGDTLFTGAGALSSTLDVVLHAAAGHRSIMGLRVVHAACATTPRAVGTQGAMRFVYPPRLPQRIYAMHALSLSFRAYVPAHRTPPSGMTRSPPPSPARSWHHSLSAPPCLPCEAGGAWVALRALVARPV</sequence>
<evidence type="ECO:0000313" key="2">
    <source>
        <dbReference type="Proteomes" id="UP000054270"/>
    </source>
</evidence>